<name>A0A667GZI3_LYNCA</name>
<dbReference type="FunFam" id="1.20.1300.20:FF:000001">
    <property type="entry name" value="Ubiquitin thioesterase OTUB1"/>
    <property type="match status" value="1"/>
</dbReference>
<dbReference type="GO" id="GO:0070536">
    <property type="term" value="P:protein K63-linked deubiquitination"/>
    <property type="evidence" value="ECO:0007669"/>
    <property type="project" value="TreeGrafter"/>
</dbReference>
<dbReference type="CDD" id="cd22764">
    <property type="entry name" value="OTUB2"/>
    <property type="match status" value="1"/>
</dbReference>
<comment type="catalytic activity">
    <reaction evidence="1">
        <text>Thiol-dependent hydrolysis of ester, thioester, amide, peptide and isopeptide bonds formed by the C-terminal Gly of ubiquitin (a 76-residue protein attached to proteins as an intracellular targeting signal).</text>
        <dbReference type="EC" id="3.4.19.12"/>
    </reaction>
</comment>
<feature type="region of interest" description="Disordered" evidence="8">
    <location>
        <begin position="250"/>
        <end position="269"/>
    </location>
</feature>
<reference evidence="10" key="2">
    <citation type="submission" date="2025-09" db="UniProtKB">
        <authorList>
            <consortium name="Ensembl"/>
        </authorList>
    </citation>
    <scope>IDENTIFICATION</scope>
</reference>
<reference evidence="10" key="1">
    <citation type="submission" date="2025-08" db="UniProtKB">
        <authorList>
            <consortium name="Ensembl"/>
        </authorList>
    </citation>
    <scope>IDENTIFICATION</scope>
</reference>
<dbReference type="PANTHER" id="PTHR12931:SF3">
    <property type="entry name" value="UBIQUITIN THIOESTERASE OTUB2"/>
    <property type="match status" value="1"/>
</dbReference>
<keyword evidence="7" id="KW-0788">Thiol protease</keyword>
<evidence type="ECO:0000256" key="4">
    <source>
        <dbReference type="ARBA" id="ARBA00022670"/>
    </source>
</evidence>
<dbReference type="GO" id="GO:0035871">
    <property type="term" value="P:protein K11-linked deubiquitination"/>
    <property type="evidence" value="ECO:0007669"/>
    <property type="project" value="TreeGrafter"/>
</dbReference>
<keyword evidence="4" id="KW-0645">Protease</keyword>
<dbReference type="GO" id="GO:0004843">
    <property type="term" value="F:cysteine-type deubiquitinase activity"/>
    <property type="evidence" value="ECO:0007669"/>
    <property type="project" value="UniProtKB-EC"/>
</dbReference>
<keyword evidence="6" id="KW-0378">Hydrolase</keyword>
<evidence type="ECO:0000256" key="2">
    <source>
        <dbReference type="ARBA" id="ARBA00006579"/>
    </source>
</evidence>
<dbReference type="Ensembl" id="ENSLCNT00005005002.1">
    <property type="protein sequence ID" value="ENSLCNP00005004435.1"/>
    <property type="gene ID" value="ENSLCNG00005002999.1"/>
</dbReference>
<dbReference type="Gene3D" id="1.20.1300.20">
    <property type="entry name" value="Peptidase C65 Otubain, subdomain 2"/>
    <property type="match status" value="1"/>
</dbReference>
<evidence type="ECO:0000256" key="3">
    <source>
        <dbReference type="ARBA" id="ARBA00012759"/>
    </source>
</evidence>
<evidence type="ECO:0000256" key="1">
    <source>
        <dbReference type="ARBA" id="ARBA00000707"/>
    </source>
</evidence>
<feature type="compositionally biased region" description="Low complexity" evidence="8">
    <location>
        <begin position="179"/>
        <end position="192"/>
    </location>
</feature>
<dbReference type="GO" id="GO:0005634">
    <property type="term" value="C:nucleus"/>
    <property type="evidence" value="ECO:0007669"/>
    <property type="project" value="TreeGrafter"/>
</dbReference>
<dbReference type="GO" id="GO:2000780">
    <property type="term" value="P:negative regulation of double-strand break repair"/>
    <property type="evidence" value="ECO:0007669"/>
    <property type="project" value="TreeGrafter"/>
</dbReference>
<evidence type="ECO:0000256" key="8">
    <source>
        <dbReference type="SAM" id="MobiDB-lite"/>
    </source>
</evidence>
<dbReference type="GO" id="GO:0043130">
    <property type="term" value="F:ubiquitin binding"/>
    <property type="evidence" value="ECO:0007669"/>
    <property type="project" value="TreeGrafter"/>
</dbReference>
<proteinExistence type="inferred from homology"/>
<dbReference type="PANTHER" id="PTHR12931">
    <property type="entry name" value="UBIQUITIN THIOLESTERASE PROTEIN OTUB"/>
    <property type="match status" value="1"/>
</dbReference>
<dbReference type="Proteomes" id="UP000472241">
    <property type="component" value="Unplaced"/>
</dbReference>
<evidence type="ECO:0000259" key="9">
    <source>
        <dbReference type="PROSITE" id="PS50802"/>
    </source>
</evidence>
<dbReference type="PROSITE" id="PS50802">
    <property type="entry name" value="OTU"/>
    <property type="match status" value="1"/>
</dbReference>
<dbReference type="EC" id="3.4.19.12" evidence="3"/>
<dbReference type="InterPro" id="IPR042468">
    <property type="entry name" value="Peptidase_C65_otubain_sub1"/>
</dbReference>
<sequence length="505" mass="54617">MGSLLEGCRDSSQNQGSRGSLGAVRLWGAAELCFCPVAVGSTPGGQGQGLGGTDPCALAPTQERRWGSPRSMVFLLACLGWAPSAPSRLVAVVGAGTPRALCCQNPDCSSTRQQRGLRAISEGNGQPGAEPEVGGVGRAQLLRNVGRTGRMAWFCLRRPFLPALQTPGPPVTPHPRPPLTHAAPATHTTSPPGSLPRLPKSGVDATALRRPRASPVLSVRLPQTVGCLRAGHDSRPPQGRAQHRLTSVMKPGDREGAAGLRGPGDSGAWVPTGRDARVSGVADVPISFSAPQELSKRFTEIRKTKGDGNCFYRALGYSYLESLLGKSRDVLRFKERVLQTPNDLLAAGFEEHKFRNFFNAFYSVVELVEKDGSVSSLLKVFNDQSTSDRIVQFLRLLTSAFIKNRADFFRHFIGEEMDIEDFCTHEVEPMATECDHIQITALSQALNIALQVEYVDEMDTALNHHVFPEAATPSVYLLYKTSHYNILYAADKCELLLGHAVEPAT</sequence>
<keyword evidence="5" id="KW-0833">Ubl conjugation pathway</keyword>
<protein>
    <recommendedName>
        <fullName evidence="3">ubiquitinyl hydrolase 1</fullName>
        <ecNumber evidence="3">3.4.19.12</ecNumber>
    </recommendedName>
</protein>
<evidence type="ECO:0000256" key="7">
    <source>
        <dbReference type="ARBA" id="ARBA00022807"/>
    </source>
</evidence>
<comment type="similarity">
    <text evidence="2">Belongs to the peptidase C65 family.</text>
</comment>
<dbReference type="Pfam" id="PF10275">
    <property type="entry name" value="Peptidase_C65"/>
    <property type="match status" value="1"/>
</dbReference>
<dbReference type="InterPro" id="IPR019400">
    <property type="entry name" value="Peptidase_C65_otubain"/>
</dbReference>
<dbReference type="GO" id="GO:0071108">
    <property type="term" value="P:protein K48-linked deubiquitination"/>
    <property type="evidence" value="ECO:0007669"/>
    <property type="project" value="TreeGrafter"/>
</dbReference>
<gene>
    <name evidence="10" type="primary">OTUB2</name>
</gene>
<dbReference type="SUPFAM" id="SSF54001">
    <property type="entry name" value="Cysteine proteinases"/>
    <property type="match status" value="1"/>
</dbReference>
<feature type="region of interest" description="Disordered" evidence="8">
    <location>
        <begin position="164"/>
        <end position="199"/>
    </location>
</feature>
<dbReference type="AlphaFoldDB" id="A0A667GZI3"/>
<dbReference type="InterPro" id="IPR038765">
    <property type="entry name" value="Papain-like_cys_pep_sf"/>
</dbReference>
<dbReference type="GO" id="GO:0006508">
    <property type="term" value="P:proteolysis"/>
    <property type="evidence" value="ECO:0007669"/>
    <property type="project" value="UniProtKB-KW"/>
</dbReference>
<evidence type="ECO:0000313" key="10">
    <source>
        <dbReference type="Ensembl" id="ENSLCNP00005004435.1"/>
    </source>
</evidence>
<accession>A0A667GZI3</accession>
<keyword evidence="11" id="KW-1185">Reference proteome</keyword>
<dbReference type="Gene3D" id="3.30.200.60">
    <property type="entry name" value="Peptidase C65 Otubain, subdomain 1"/>
    <property type="match status" value="1"/>
</dbReference>
<evidence type="ECO:0000313" key="11">
    <source>
        <dbReference type="Proteomes" id="UP000472241"/>
    </source>
</evidence>
<organism evidence="10 11">
    <name type="scientific">Lynx canadensis</name>
    <name type="common">Canada lynx</name>
    <name type="synonym">Felis canadensis</name>
    <dbReference type="NCBI Taxonomy" id="61383"/>
    <lineage>
        <taxon>Eukaryota</taxon>
        <taxon>Metazoa</taxon>
        <taxon>Chordata</taxon>
        <taxon>Craniata</taxon>
        <taxon>Vertebrata</taxon>
        <taxon>Euteleostomi</taxon>
        <taxon>Mammalia</taxon>
        <taxon>Eutheria</taxon>
        <taxon>Laurasiatheria</taxon>
        <taxon>Carnivora</taxon>
        <taxon>Feliformia</taxon>
        <taxon>Felidae</taxon>
        <taxon>Felinae</taxon>
        <taxon>Lynx</taxon>
    </lineage>
</organism>
<dbReference type="InterPro" id="IPR003323">
    <property type="entry name" value="OTU_dom"/>
</dbReference>
<dbReference type="InterPro" id="IPR042467">
    <property type="entry name" value="Peptidase_C65_otubain_sub2"/>
</dbReference>
<evidence type="ECO:0000256" key="5">
    <source>
        <dbReference type="ARBA" id="ARBA00022786"/>
    </source>
</evidence>
<evidence type="ECO:0000256" key="6">
    <source>
        <dbReference type="ARBA" id="ARBA00022801"/>
    </source>
</evidence>
<feature type="domain" description="OTU" evidence="9">
    <location>
        <begin position="299"/>
        <end position="490"/>
    </location>
</feature>
<feature type="compositionally biased region" description="Pro residues" evidence="8">
    <location>
        <begin position="167"/>
        <end position="178"/>
    </location>
</feature>